<dbReference type="InterPro" id="IPR006652">
    <property type="entry name" value="Kelch_1"/>
</dbReference>
<evidence type="ECO:0000256" key="7">
    <source>
        <dbReference type="ARBA" id="ARBA00043912"/>
    </source>
</evidence>
<dbReference type="EMBL" id="CAVLEF010000004">
    <property type="protein sequence ID" value="CAK1543325.1"/>
    <property type="molecule type" value="Genomic_DNA"/>
</dbReference>
<evidence type="ECO:0000256" key="8">
    <source>
        <dbReference type="SAM" id="MobiDB-lite"/>
    </source>
</evidence>
<reference evidence="10 11" key="1">
    <citation type="submission" date="2023-11" db="EMBL/GenBank/DDBJ databases">
        <authorList>
            <person name="Okamura Y."/>
        </authorList>
    </citation>
    <scope>NUCLEOTIDE SEQUENCE [LARGE SCALE GENOMIC DNA]</scope>
</reference>
<evidence type="ECO:0000256" key="6">
    <source>
        <dbReference type="ARBA" id="ARBA00023203"/>
    </source>
</evidence>
<organism evidence="10 11">
    <name type="scientific">Leptosia nina</name>
    <dbReference type="NCBI Taxonomy" id="320188"/>
    <lineage>
        <taxon>Eukaryota</taxon>
        <taxon>Metazoa</taxon>
        <taxon>Ecdysozoa</taxon>
        <taxon>Arthropoda</taxon>
        <taxon>Hexapoda</taxon>
        <taxon>Insecta</taxon>
        <taxon>Pterygota</taxon>
        <taxon>Neoptera</taxon>
        <taxon>Endopterygota</taxon>
        <taxon>Lepidoptera</taxon>
        <taxon>Glossata</taxon>
        <taxon>Ditrysia</taxon>
        <taxon>Papilionoidea</taxon>
        <taxon>Pieridae</taxon>
        <taxon>Pierinae</taxon>
        <taxon>Leptosia</taxon>
    </lineage>
</organism>
<comment type="function">
    <text evidence="7">Probable substrate-specific adapter of an E3 ubiquitin-protein ligase complex which mediates the ubiquitination and subsequent proteasomal degradation of target proteins. May have a role in synapse differentiation and growth.</text>
</comment>
<protein>
    <recommendedName>
        <fullName evidence="2">Kelch-like protein diablo</fullName>
    </recommendedName>
</protein>
<dbReference type="PIRSF" id="PIRSF037037">
    <property type="entry name" value="Kelch-like_protein_gigaxonin"/>
    <property type="match status" value="1"/>
</dbReference>
<dbReference type="Gene3D" id="2.120.10.80">
    <property type="entry name" value="Kelch-type beta propeller"/>
    <property type="match status" value="2"/>
</dbReference>
<evidence type="ECO:0000256" key="3">
    <source>
        <dbReference type="ARBA" id="ARBA00022441"/>
    </source>
</evidence>
<sequence>MTPSDEYRNGDMCSGASGASLSDESSDEEGIGALEAELSLTDETAAARSLQALNALRKARQHYDVLLVARGAEIPAHRAVLAAVSPALLAALPPAGDLQPHRMDDLEPEALRDLVDYAYTGRLRVRDAAAARRLYRAAAMLRIEPARQHLADRLLRRLTPTDCLSQRTLPELTPAHRAQLDAYIAQHFDEVWGSSALTALPLVRLELLRETSAERCEESPATLAGAALAWLRAVPIDLQNLMARTHLLYVDAGGALRDCGELPAARGDAPYLSEYKREAREREREVGREREAARRTASGVVDEENGVVAARRVAGGTETRTLLYVRGTLIAAQVSWRAASASDTPRGGRLGVAADDQPQADQEDGSCRAHMSVGRCAMGAAEVGGRLVVCGGYDRARVLRSAEAYDPENDTWTPLPDMRRARARLAAARLASRLYVLGGSDGYTELDSVDVLADGAKTWTAVAPLPVARQYAAAAANDSQGQLYVVGGWAGGRSLRDVHRYSAADNSWSDAPALSTGRSQCAAAVWQGALWAIGGCDEWRCLASTETLSLEGDATAWRAGPPLPTARRSVGAAVWRGALVAAGGSAGAASLRCTEILTVGATAWCSGPSLRRPRAAPALAPVGEALYAAGGYSGKQFLACVECLQQLDGEWTTLLDSPDVTKLAITDTLEAVNEGEQRDVTGNQAV</sequence>
<dbReference type="Pfam" id="PF00651">
    <property type="entry name" value="BTB"/>
    <property type="match status" value="1"/>
</dbReference>
<keyword evidence="6" id="KW-0009">Actin-binding</keyword>
<feature type="domain" description="BTB" evidence="9">
    <location>
        <begin position="63"/>
        <end position="127"/>
    </location>
</feature>
<keyword evidence="5" id="KW-0833">Ubl conjugation pathway</keyword>
<keyword evidence="3" id="KW-0880">Kelch repeat</keyword>
<dbReference type="InterPro" id="IPR017096">
    <property type="entry name" value="BTB-kelch_protein"/>
</dbReference>
<comment type="caution">
    <text evidence="10">The sequence shown here is derived from an EMBL/GenBank/DDBJ whole genome shotgun (WGS) entry which is preliminary data.</text>
</comment>
<dbReference type="InterPro" id="IPR015915">
    <property type="entry name" value="Kelch-typ_b-propeller"/>
</dbReference>
<dbReference type="Pfam" id="PF24681">
    <property type="entry name" value="Kelch_KLHDC2_KLHL20_DRC7"/>
    <property type="match status" value="1"/>
</dbReference>
<evidence type="ECO:0000259" key="9">
    <source>
        <dbReference type="PROSITE" id="PS50097"/>
    </source>
</evidence>
<feature type="region of interest" description="Disordered" evidence="8">
    <location>
        <begin position="1"/>
        <end position="28"/>
    </location>
</feature>
<evidence type="ECO:0000313" key="11">
    <source>
        <dbReference type="Proteomes" id="UP001497472"/>
    </source>
</evidence>
<evidence type="ECO:0000313" key="10">
    <source>
        <dbReference type="EMBL" id="CAK1543325.1"/>
    </source>
</evidence>
<dbReference type="AlphaFoldDB" id="A0AAV1J5S0"/>
<dbReference type="SMART" id="SM00225">
    <property type="entry name" value="BTB"/>
    <property type="match status" value="1"/>
</dbReference>
<dbReference type="PANTHER" id="PTHR24412:SF497">
    <property type="entry name" value="KELCH-LIKE PROTEIN 18"/>
    <property type="match status" value="1"/>
</dbReference>
<dbReference type="SMART" id="SM00612">
    <property type="entry name" value="Kelch"/>
    <property type="match status" value="6"/>
</dbReference>
<evidence type="ECO:0000256" key="2">
    <source>
        <dbReference type="ARBA" id="ARBA00013699"/>
    </source>
</evidence>
<accession>A0AAV1J5S0</accession>
<name>A0AAV1J5S0_9NEOP</name>
<dbReference type="InterPro" id="IPR011333">
    <property type="entry name" value="SKP1/BTB/POZ_sf"/>
</dbReference>
<keyword evidence="11" id="KW-1185">Reference proteome</keyword>
<evidence type="ECO:0000256" key="1">
    <source>
        <dbReference type="ARBA" id="ARBA00004906"/>
    </source>
</evidence>
<dbReference type="GO" id="GO:0003779">
    <property type="term" value="F:actin binding"/>
    <property type="evidence" value="ECO:0007669"/>
    <property type="project" value="UniProtKB-KW"/>
</dbReference>
<proteinExistence type="predicted"/>
<dbReference type="Proteomes" id="UP001497472">
    <property type="component" value="Unassembled WGS sequence"/>
</dbReference>
<evidence type="ECO:0000256" key="5">
    <source>
        <dbReference type="ARBA" id="ARBA00022786"/>
    </source>
</evidence>
<comment type="pathway">
    <text evidence="1">Protein modification; protein ubiquitination.</text>
</comment>
<dbReference type="SUPFAM" id="SSF54695">
    <property type="entry name" value="POZ domain"/>
    <property type="match status" value="1"/>
</dbReference>
<gene>
    <name evidence="10" type="ORF">LNINA_LOCUS3145</name>
</gene>
<dbReference type="InterPro" id="IPR000210">
    <property type="entry name" value="BTB/POZ_dom"/>
</dbReference>
<dbReference type="PANTHER" id="PTHR24412">
    <property type="entry name" value="KELCH PROTEIN"/>
    <property type="match status" value="1"/>
</dbReference>
<dbReference type="PRINTS" id="PR00501">
    <property type="entry name" value="KELCHREPEAT"/>
</dbReference>
<dbReference type="Pfam" id="PF01344">
    <property type="entry name" value="Kelch_1"/>
    <property type="match status" value="1"/>
</dbReference>
<keyword evidence="4" id="KW-0677">Repeat</keyword>
<dbReference type="SUPFAM" id="SSF117281">
    <property type="entry name" value="Kelch motif"/>
    <property type="match status" value="2"/>
</dbReference>
<dbReference type="Gene3D" id="3.30.710.10">
    <property type="entry name" value="Potassium Channel Kv1.1, Chain A"/>
    <property type="match status" value="1"/>
</dbReference>
<dbReference type="PROSITE" id="PS50097">
    <property type="entry name" value="BTB"/>
    <property type="match status" value="1"/>
</dbReference>
<evidence type="ECO:0000256" key="4">
    <source>
        <dbReference type="ARBA" id="ARBA00022737"/>
    </source>
</evidence>
<feature type="region of interest" description="Disordered" evidence="8">
    <location>
        <begin position="342"/>
        <end position="365"/>
    </location>
</feature>